<sequence>MKIPVHASRSPLVHKMAFFIFLILLPTGLISPCNGSTVRQALNPANKSFKRWIDAYPGRRLLGLGDTLPQEHSELSAMRINETSESLFPTFQQLASSTRIIIVDQNGGGQFRSVQAAVDSVPINNNQWVYINIGPGIYREKVTIPYNKPFIAFQGAGMERTVITWQDRASGFGTANSATFSVNTPRFIAKGVGFRNAAPPPSPGAYGGQAVAVLLNGDMMAFYECGFYGAQDTLFDYYGRHYFRDCIIQGSIDFIFGHAQSIFKGCHLVVTAQSGYISGSITAQNRKDPHDQGGFVFLSCTIMGTGYVYLGRAWGSYSRVVFVNTYMSNIIVPDGWNDWGQPSRQRTVYYGQYQCSGPGANTDRRVSWSRELSLSEAQPFLELSFINAGAWLQEA</sequence>
<comment type="caution">
    <text evidence="12">The sequence shown here is derived from an EMBL/GenBank/DDBJ whole genome shotgun (WGS) entry which is preliminary data.</text>
</comment>
<evidence type="ECO:0000256" key="4">
    <source>
        <dbReference type="ARBA" id="ARBA00022801"/>
    </source>
</evidence>
<feature type="domain" description="Pectinesterase catalytic" evidence="11">
    <location>
        <begin position="101"/>
        <end position="387"/>
    </location>
</feature>
<evidence type="ECO:0000256" key="6">
    <source>
        <dbReference type="ARBA" id="ARBA00023180"/>
    </source>
</evidence>
<dbReference type="PANTHER" id="PTHR31321">
    <property type="entry name" value="ACYL-COA THIOESTER HYDROLASE YBHC-RELATED"/>
    <property type="match status" value="1"/>
</dbReference>
<dbReference type="SUPFAM" id="SSF51126">
    <property type="entry name" value="Pectin lyase-like"/>
    <property type="match status" value="1"/>
</dbReference>
<evidence type="ECO:0000256" key="9">
    <source>
        <dbReference type="PROSITE-ProRule" id="PRU10040"/>
    </source>
</evidence>
<evidence type="ECO:0000256" key="7">
    <source>
        <dbReference type="ARBA" id="ARBA00047928"/>
    </source>
</evidence>
<evidence type="ECO:0000256" key="2">
    <source>
        <dbReference type="ARBA" id="ARBA00008891"/>
    </source>
</evidence>
<dbReference type="GO" id="GO:0045490">
    <property type="term" value="P:pectin catabolic process"/>
    <property type="evidence" value="ECO:0007669"/>
    <property type="project" value="UniProtKB-UniRule"/>
</dbReference>
<dbReference type="OrthoDB" id="2019149at2759"/>
<gene>
    <name evidence="12" type="ORF">KP509_05G031200</name>
</gene>
<evidence type="ECO:0000256" key="8">
    <source>
        <dbReference type="ARBA" id="ARBA00057335"/>
    </source>
</evidence>
<comment type="pathway">
    <text evidence="1 10">Glycan metabolism; pectin degradation; 2-dehydro-3-deoxy-D-gluconate from pectin: step 1/5.</text>
</comment>
<keyword evidence="6" id="KW-0325">Glycoprotein</keyword>
<dbReference type="Pfam" id="PF01095">
    <property type="entry name" value="Pectinesterase"/>
    <property type="match status" value="1"/>
</dbReference>
<keyword evidence="4 10" id="KW-0378">Hydrolase</keyword>
<evidence type="ECO:0000256" key="3">
    <source>
        <dbReference type="ARBA" id="ARBA00013229"/>
    </source>
</evidence>
<name>A0A8T2UQ26_CERRI</name>
<feature type="active site" evidence="9">
    <location>
        <position position="253"/>
    </location>
</feature>
<dbReference type="GO" id="GO:0042545">
    <property type="term" value="P:cell wall modification"/>
    <property type="evidence" value="ECO:0007669"/>
    <property type="project" value="UniProtKB-UniRule"/>
</dbReference>
<dbReference type="AlphaFoldDB" id="A0A8T2UQ26"/>
<evidence type="ECO:0000313" key="13">
    <source>
        <dbReference type="Proteomes" id="UP000825935"/>
    </source>
</evidence>
<evidence type="ECO:0000313" key="12">
    <source>
        <dbReference type="EMBL" id="KAH7436690.1"/>
    </source>
</evidence>
<evidence type="ECO:0000259" key="11">
    <source>
        <dbReference type="Pfam" id="PF01095"/>
    </source>
</evidence>
<comment type="function">
    <text evidence="8">Acts in the modification of cell walls via demethylesterification of cell wall pectin.</text>
</comment>
<evidence type="ECO:0000256" key="5">
    <source>
        <dbReference type="ARBA" id="ARBA00023085"/>
    </source>
</evidence>
<dbReference type="InterPro" id="IPR011050">
    <property type="entry name" value="Pectin_lyase_fold/virulence"/>
</dbReference>
<keyword evidence="5 10" id="KW-0063">Aspartyl esterase</keyword>
<protein>
    <recommendedName>
        <fullName evidence="3 10">Pectinesterase</fullName>
        <ecNumber evidence="3 10">3.1.1.11</ecNumber>
    </recommendedName>
</protein>
<dbReference type="PANTHER" id="PTHR31321:SF130">
    <property type="entry name" value="PECTINESTERASE CATALYTIC DOMAIN-CONTAINING PROTEIN"/>
    <property type="match status" value="1"/>
</dbReference>
<feature type="chain" id="PRO_5035968845" description="Pectinesterase" evidence="10">
    <location>
        <begin position="36"/>
        <end position="395"/>
    </location>
</feature>
<comment type="similarity">
    <text evidence="2">Belongs to the pectinesterase family.</text>
</comment>
<evidence type="ECO:0000256" key="1">
    <source>
        <dbReference type="ARBA" id="ARBA00005184"/>
    </source>
</evidence>
<evidence type="ECO:0000256" key="10">
    <source>
        <dbReference type="RuleBase" id="RU000589"/>
    </source>
</evidence>
<reference evidence="12" key="1">
    <citation type="submission" date="2021-08" db="EMBL/GenBank/DDBJ databases">
        <title>WGS assembly of Ceratopteris richardii.</title>
        <authorList>
            <person name="Marchant D.B."/>
            <person name="Chen G."/>
            <person name="Jenkins J."/>
            <person name="Shu S."/>
            <person name="Leebens-Mack J."/>
            <person name="Grimwood J."/>
            <person name="Schmutz J."/>
            <person name="Soltis P."/>
            <person name="Soltis D."/>
            <person name="Chen Z.-H."/>
        </authorList>
    </citation>
    <scope>NUCLEOTIDE SEQUENCE</scope>
    <source>
        <strain evidence="12">Whitten #5841</strain>
        <tissue evidence="12">Leaf</tissue>
    </source>
</reference>
<accession>A0A8T2UQ26</accession>
<proteinExistence type="inferred from homology"/>
<dbReference type="EMBL" id="CM035410">
    <property type="protein sequence ID" value="KAH7436690.1"/>
    <property type="molecule type" value="Genomic_DNA"/>
</dbReference>
<keyword evidence="13" id="KW-1185">Reference proteome</keyword>
<dbReference type="Proteomes" id="UP000825935">
    <property type="component" value="Chromosome 5"/>
</dbReference>
<feature type="signal peptide" evidence="10">
    <location>
        <begin position="1"/>
        <end position="35"/>
    </location>
</feature>
<keyword evidence="10" id="KW-0732">Signal</keyword>
<dbReference type="InterPro" id="IPR033131">
    <property type="entry name" value="Pectinesterase_Asp_AS"/>
</dbReference>
<organism evidence="12 13">
    <name type="scientific">Ceratopteris richardii</name>
    <name type="common">Triangle waterfern</name>
    <dbReference type="NCBI Taxonomy" id="49495"/>
    <lineage>
        <taxon>Eukaryota</taxon>
        <taxon>Viridiplantae</taxon>
        <taxon>Streptophyta</taxon>
        <taxon>Embryophyta</taxon>
        <taxon>Tracheophyta</taxon>
        <taxon>Polypodiopsida</taxon>
        <taxon>Polypodiidae</taxon>
        <taxon>Polypodiales</taxon>
        <taxon>Pteridineae</taxon>
        <taxon>Pteridaceae</taxon>
        <taxon>Parkerioideae</taxon>
        <taxon>Ceratopteris</taxon>
    </lineage>
</organism>
<dbReference type="FunFam" id="2.160.20.10:FF:000013">
    <property type="entry name" value="Pectinesterase"/>
    <property type="match status" value="1"/>
</dbReference>
<dbReference type="Gene3D" id="2.160.20.10">
    <property type="entry name" value="Single-stranded right-handed beta-helix, Pectin lyase-like"/>
    <property type="match status" value="1"/>
</dbReference>
<dbReference type="InterPro" id="IPR000070">
    <property type="entry name" value="Pectinesterase_cat"/>
</dbReference>
<comment type="catalytic activity">
    <reaction evidence="7 10">
        <text>[(1-&gt;4)-alpha-D-galacturonosyl methyl ester](n) + n H2O = [(1-&gt;4)-alpha-D-galacturonosyl](n) + n methanol + n H(+)</text>
        <dbReference type="Rhea" id="RHEA:22380"/>
        <dbReference type="Rhea" id="RHEA-COMP:14570"/>
        <dbReference type="Rhea" id="RHEA-COMP:14573"/>
        <dbReference type="ChEBI" id="CHEBI:15377"/>
        <dbReference type="ChEBI" id="CHEBI:15378"/>
        <dbReference type="ChEBI" id="CHEBI:17790"/>
        <dbReference type="ChEBI" id="CHEBI:140522"/>
        <dbReference type="ChEBI" id="CHEBI:140523"/>
        <dbReference type="EC" id="3.1.1.11"/>
    </reaction>
</comment>
<dbReference type="PROSITE" id="PS00503">
    <property type="entry name" value="PECTINESTERASE_2"/>
    <property type="match status" value="1"/>
</dbReference>
<dbReference type="InterPro" id="IPR012334">
    <property type="entry name" value="Pectin_lyas_fold"/>
</dbReference>
<dbReference type="GO" id="GO:0030599">
    <property type="term" value="F:pectinesterase activity"/>
    <property type="evidence" value="ECO:0007669"/>
    <property type="project" value="UniProtKB-UniRule"/>
</dbReference>
<dbReference type="EC" id="3.1.1.11" evidence="3 10"/>